<keyword evidence="9" id="KW-1185">Reference proteome</keyword>
<dbReference type="InterPro" id="IPR000760">
    <property type="entry name" value="Inositol_monophosphatase-like"/>
</dbReference>
<gene>
    <name evidence="8" type="ORF">ACFFGN_08080</name>
</gene>
<comment type="caution">
    <text evidence="8">The sequence shown here is derived from an EMBL/GenBank/DDBJ whole genome shotgun (WGS) entry which is preliminary data.</text>
</comment>
<evidence type="ECO:0000256" key="7">
    <source>
        <dbReference type="RuleBase" id="RU364068"/>
    </source>
</evidence>
<dbReference type="SUPFAM" id="SSF56655">
    <property type="entry name" value="Carbohydrate phosphatase"/>
    <property type="match status" value="1"/>
</dbReference>
<dbReference type="Gene3D" id="3.40.190.80">
    <property type="match status" value="1"/>
</dbReference>
<evidence type="ECO:0000313" key="8">
    <source>
        <dbReference type="EMBL" id="MFC0624017.1"/>
    </source>
</evidence>
<evidence type="ECO:0000256" key="6">
    <source>
        <dbReference type="ARBA" id="ARBA00022842"/>
    </source>
</evidence>
<comment type="catalytic activity">
    <reaction evidence="1 7">
        <text>a myo-inositol phosphate + H2O = myo-inositol + phosphate</text>
        <dbReference type="Rhea" id="RHEA:24056"/>
        <dbReference type="ChEBI" id="CHEBI:15377"/>
        <dbReference type="ChEBI" id="CHEBI:17268"/>
        <dbReference type="ChEBI" id="CHEBI:43474"/>
        <dbReference type="ChEBI" id="CHEBI:84139"/>
        <dbReference type="EC" id="3.1.3.25"/>
    </reaction>
</comment>
<evidence type="ECO:0000256" key="1">
    <source>
        <dbReference type="ARBA" id="ARBA00001033"/>
    </source>
</evidence>
<keyword evidence="6 7" id="KW-0460">Magnesium</keyword>
<comment type="cofactor">
    <cofactor evidence="2 7">
        <name>Mg(2+)</name>
        <dbReference type="ChEBI" id="CHEBI:18420"/>
    </cofactor>
</comment>
<dbReference type="PRINTS" id="PR00377">
    <property type="entry name" value="IMPHPHTASES"/>
</dbReference>
<dbReference type="RefSeq" id="WP_380044736.1">
    <property type="nucleotide sequence ID" value="NZ_JBHLTC010000008.1"/>
</dbReference>
<dbReference type="Proteomes" id="UP001589890">
    <property type="component" value="Unassembled WGS sequence"/>
</dbReference>
<evidence type="ECO:0000256" key="3">
    <source>
        <dbReference type="ARBA" id="ARBA00009759"/>
    </source>
</evidence>
<dbReference type="Pfam" id="PF00459">
    <property type="entry name" value="Inositol_P"/>
    <property type="match status" value="1"/>
</dbReference>
<dbReference type="EC" id="3.1.3.25" evidence="7"/>
<dbReference type="CDD" id="cd01639">
    <property type="entry name" value="IMPase"/>
    <property type="match status" value="1"/>
</dbReference>
<dbReference type="PANTHER" id="PTHR20854">
    <property type="entry name" value="INOSITOL MONOPHOSPHATASE"/>
    <property type="match status" value="1"/>
</dbReference>
<dbReference type="PROSITE" id="PS00629">
    <property type="entry name" value="IMP_1"/>
    <property type="match status" value="1"/>
</dbReference>
<evidence type="ECO:0000256" key="2">
    <source>
        <dbReference type="ARBA" id="ARBA00001946"/>
    </source>
</evidence>
<comment type="similarity">
    <text evidence="3 7">Belongs to the inositol monophosphatase superfamily.</text>
</comment>
<dbReference type="PANTHER" id="PTHR20854:SF4">
    <property type="entry name" value="INOSITOL-1-MONOPHOSPHATASE-RELATED"/>
    <property type="match status" value="1"/>
</dbReference>
<dbReference type="InterPro" id="IPR020550">
    <property type="entry name" value="Inositol_monophosphatase_CS"/>
</dbReference>
<dbReference type="PROSITE" id="PS00630">
    <property type="entry name" value="IMP_2"/>
    <property type="match status" value="1"/>
</dbReference>
<evidence type="ECO:0000313" key="9">
    <source>
        <dbReference type="Proteomes" id="UP001589890"/>
    </source>
</evidence>
<reference evidence="8 9" key="1">
    <citation type="submission" date="2024-09" db="EMBL/GenBank/DDBJ databases">
        <authorList>
            <person name="Sun Q."/>
            <person name="Mori K."/>
        </authorList>
    </citation>
    <scope>NUCLEOTIDE SEQUENCE [LARGE SCALE GENOMIC DNA]</scope>
    <source>
        <strain evidence="8 9">CGMCC 1.15906</strain>
    </source>
</reference>
<sequence>MTDPTYSSRLREIAADATRLVAADLVTAFRATMHVDFKRDEHDPVTEHDRRAEQRIAEFLTSAVPGSTIVGEEGGRRDGTTGVTWYVDPIDGTANFAHGLAFFCTSIGAVVDGEIVAGAILDPMAGTLFSADQSGALLNGKPIRSTGVTDESRAMLITSYPAARDIASDGEARLSLYADLVTAYGTVRRPGSAALSLAHVAAGWADAAMGTSVSAWDICAAKLIVEQAGGNYHGFRGEGWDQPAYVAYTAQLRPDALRKFVSSYGDGSAGPTW</sequence>
<proteinExistence type="inferred from homology"/>
<dbReference type="Gene3D" id="3.30.540.10">
    <property type="entry name" value="Fructose-1,6-Bisphosphatase, subunit A, domain 1"/>
    <property type="match status" value="1"/>
</dbReference>
<evidence type="ECO:0000256" key="4">
    <source>
        <dbReference type="ARBA" id="ARBA00022723"/>
    </source>
</evidence>
<keyword evidence="4 7" id="KW-0479">Metal-binding</keyword>
<name>A0ABV6QJY4_9ACTN</name>
<dbReference type="InterPro" id="IPR020583">
    <property type="entry name" value="Inositol_monoP_metal-BS"/>
</dbReference>
<accession>A0ABV6QJY4</accession>
<dbReference type="EMBL" id="JBHLTC010000008">
    <property type="protein sequence ID" value="MFC0624017.1"/>
    <property type="molecule type" value="Genomic_DNA"/>
</dbReference>
<protein>
    <recommendedName>
        <fullName evidence="7">Inositol-1-monophosphatase</fullName>
        <ecNumber evidence="7">3.1.3.25</ecNumber>
    </recommendedName>
</protein>
<keyword evidence="5 7" id="KW-0378">Hydrolase</keyword>
<evidence type="ECO:0000256" key="5">
    <source>
        <dbReference type="ARBA" id="ARBA00022801"/>
    </source>
</evidence>
<organism evidence="8 9">
    <name type="scientific">Kribbella deserti</name>
    <dbReference type="NCBI Taxonomy" id="1926257"/>
    <lineage>
        <taxon>Bacteria</taxon>
        <taxon>Bacillati</taxon>
        <taxon>Actinomycetota</taxon>
        <taxon>Actinomycetes</taxon>
        <taxon>Propionibacteriales</taxon>
        <taxon>Kribbellaceae</taxon>
        <taxon>Kribbella</taxon>
    </lineage>
</organism>
<dbReference type="InterPro" id="IPR033942">
    <property type="entry name" value="IMPase"/>
</dbReference>